<dbReference type="SUPFAM" id="SSF53335">
    <property type="entry name" value="S-adenosyl-L-methionine-dependent methyltransferases"/>
    <property type="match status" value="1"/>
</dbReference>
<gene>
    <name evidence="1" type="ORF">H8L67_09160</name>
</gene>
<name>A0ABX8WM71_9GAMM</name>
<proteinExistence type="predicted"/>
<reference evidence="1 2" key="1">
    <citation type="submission" date="2021-08" db="EMBL/GenBank/DDBJ databases">
        <title>Lysobacter sp. strain CJ11 Genome sequencing and assembly.</title>
        <authorList>
            <person name="Kim I."/>
        </authorList>
    </citation>
    <scope>NUCLEOTIDE SEQUENCE [LARGE SCALE GENOMIC DNA]</scope>
    <source>
        <strain evidence="1 2">CJ11</strain>
    </source>
</reference>
<dbReference type="PANTHER" id="PTHR43861">
    <property type="entry name" value="TRANS-ACONITATE 2-METHYLTRANSFERASE-RELATED"/>
    <property type="match status" value="1"/>
</dbReference>
<dbReference type="Pfam" id="PF13489">
    <property type="entry name" value="Methyltransf_23"/>
    <property type="match status" value="1"/>
</dbReference>
<dbReference type="RefSeq" id="WP_220379522.1">
    <property type="nucleotide sequence ID" value="NZ_CP080544.1"/>
</dbReference>
<dbReference type="InterPro" id="IPR029063">
    <property type="entry name" value="SAM-dependent_MTases_sf"/>
</dbReference>
<dbReference type="GO" id="GO:0008168">
    <property type="term" value="F:methyltransferase activity"/>
    <property type="evidence" value="ECO:0007669"/>
    <property type="project" value="UniProtKB-KW"/>
</dbReference>
<evidence type="ECO:0000313" key="2">
    <source>
        <dbReference type="Proteomes" id="UP000824755"/>
    </source>
</evidence>
<evidence type="ECO:0000313" key="1">
    <source>
        <dbReference type="EMBL" id="QYR52737.1"/>
    </source>
</evidence>
<dbReference type="Gene3D" id="3.40.50.150">
    <property type="entry name" value="Vaccinia Virus protein VP39"/>
    <property type="match status" value="1"/>
</dbReference>
<protein>
    <submittedName>
        <fullName evidence="1">Methyltransferase domain-containing protein</fullName>
    </submittedName>
</protein>
<accession>A0ABX8WM71</accession>
<keyword evidence="1" id="KW-0808">Transferase</keyword>
<dbReference type="EMBL" id="CP080544">
    <property type="protein sequence ID" value="QYR52737.1"/>
    <property type="molecule type" value="Genomic_DNA"/>
</dbReference>
<organism evidence="1 2">
    <name type="scientific">Lysobacter soyae</name>
    <dbReference type="NCBI Taxonomy" id="2764185"/>
    <lineage>
        <taxon>Bacteria</taxon>
        <taxon>Pseudomonadati</taxon>
        <taxon>Pseudomonadota</taxon>
        <taxon>Gammaproteobacteria</taxon>
        <taxon>Lysobacterales</taxon>
        <taxon>Lysobacteraceae</taxon>
        <taxon>Lysobacter</taxon>
    </lineage>
</organism>
<keyword evidence="1" id="KW-0489">Methyltransferase</keyword>
<dbReference type="GO" id="GO:0032259">
    <property type="term" value="P:methylation"/>
    <property type="evidence" value="ECO:0007669"/>
    <property type="project" value="UniProtKB-KW"/>
</dbReference>
<dbReference type="Proteomes" id="UP000824755">
    <property type="component" value="Chromosome"/>
</dbReference>
<keyword evidence="2" id="KW-1185">Reference proteome</keyword>
<sequence>MHTDTGFVNVERVIRQVSRRVALDSQSVHQGAEVVWKPTILSRQNEYALSDLMAFHGPAFVRNAYVAILRRLPDPGGFAMNCEALERGARSRIEILAELRWSPEGEAHRVHIDGLLGPTLVERWKRKRWIGRYIRLADRFVGYTEPNVHITHALNRIAIEQEAQSLKLFNIADAVLDLKDNMSDLVSELATYQNGHANLVREINEIGRFVEHELKSALTVAKSEISDIHTQLSAHGYWIAKEDDARRTAKEKDQSQDAIYVDFEKAFRGSSALIRQRLQPYVDLLKRQGVGAGDLLLDVGCGNGEMLEVLGDAGFEAVGVDTNTAFIDGCKARNLSVVLQDGIEYLEEQEAASVAAISAIHLAEHLDFSKLIELVDESLRVLRPGGVLILETPNPENLLVSSRYFYLDPTHRNPIPPETLQWLLKTRGFGQVETLRLREARGEMPVAHVSPDQPGADPINKFVELLTAAPDYAVIGIKE</sequence>